<dbReference type="GO" id="GO:0005737">
    <property type="term" value="C:cytoplasm"/>
    <property type="evidence" value="ECO:0007669"/>
    <property type="project" value="UniProtKB-SubCell"/>
</dbReference>
<evidence type="ECO:0000256" key="6">
    <source>
        <dbReference type="HAMAP-Rule" id="MF_00050"/>
    </source>
</evidence>
<proteinExistence type="inferred from homology"/>
<organism evidence="10 11">
    <name type="scientific">Cylindrospermopsis raciborskii CENA303</name>
    <dbReference type="NCBI Taxonomy" id="1170769"/>
    <lineage>
        <taxon>Bacteria</taxon>
        <taxon>Bacillati</taxon>
        <taxon>Cyanobacteriota</taxon>
        <taxon>Cyanophyceae</taxon>
        <taxon>Nostocales</taxon>
        <taxon>Aphanizomenonaceae</taxon>
        <taxon>Cylindrospermopsis</taxon>
    </lineage>
</organism>
<evidence type="ECO:0000256" key="1">
    <source>
        <dbReference type="ARBA" id="ARBA00005532"/>
    </source>
</evidence>
<dbReference type="InterPro" id="IPR001816">
    <property type="entry name" value="Transl_elong_EFTs/EF1B"/>
</dbReference>
<evidence type="ECO:0000256" key="4">
    <source>
        <dbReference type="ARBA" id="ARBA00022917"/>
    </source>
</evidence>
<dbReference type="AlphaFoldDB" id="A0A1X4G5K8"/>
<comment type="caution">
    <text evidence="10">The sequence shown here is derived from an EMBL/GenBank/DDBJ whole genome shotgun (WGS) entry which is preliminary data.</text>
</comment>
<gene>
    <name evidence="6" type="primary">tsf</name>
    <name evidence="10" type="ORF">B7O87_11495</name>
</gene>
<dbReference type="InterPro" id="IPR036402">
    <property type="entry name" value="EF-Ts_dimer_sf"/>
</dbReference>
<feature type="region of interest" description="Involved in Mg(2+) ion dislocation from EF-Tu" evidence="6">
    <location>
        <begin position="82"/>
        <end position="85"/>
    </location>
</feature>
<dbReference type="InterPro" id="IPR009060">
    <property type="entry name" value="UBA-like_sf"/>
</dbReference>
<dbReference type="SUPFAM" id="SSF46934">
    <property type="entry name" value="UBA-like"/>
    <property type="match status" value="1"/>
</dbReference>
<dbReference type="InterPro" id="IPR018101">
    <property type="entry name" value="Transl_elong_Ts_CS"/>
</dbReference>
<evidence type="ECO:0000256" key="5">
    <source>
        <dbReference type="ARBA" id="ARBA00025453"/>
    </source>
</evidence>
<keyword evidence="4 6" id="KW-0648">Protein biosynthesis</keyword>
<dbReference type="HAMAP" id="MF_00050">
    <property type="entry name" value="EF_Ts"/>
    <property type="match status" value="1"/>
</dbReference>
<evidence type="ECO:0000256" key="7">
    <source>
        <dbReference type="RuleBase" id="RU000642"/>
    </source>
</evidence>
<dbReference type="Gene3D" id="3.30.479.20">
    <property type="entry name" value="Elongation factor Ts, dimerisation domain"/>
    <property type="match status" value="2"/>
</dbReference>
<dbReference type="SUPFAM" id="SSF54713">
    <property type="entry name" value="Elongation factor Ts (EF-Ts), dimerisation domain"/>
    <property type="match status" value="2"/>
</dbReference>
<name>A0A1X4G5K8_9CYAN</name>
<dbReference type="PROSITE" id="PS01127">
    <property type="entry name" value="EF_TS_2"/>
    <property type="match status" value="1"/>
</dbReference>
<comment type="subcellular location">
    <subcellularLocation>
        <location evidence="6 8">Cytoplasm</location>
    </subcellularLocation>
</comment>
<dbReference type="Proteomes" id="UP000192997">
    <property type="component" value="Unassembled WGS sequence"/>
</dbReference>
<keyword evidence="3 6" id="KW-0251">Elongation factor</keyword>
<dbReference type="Gene3D" id="1.10.8.10">
    <property type="entry name" value="DNA helicase RuvA subunit, C-terminal domain"/>
    <property type="match status" value="1"/>
</dbReference>
<evidence type="ECO:0000313" key="10">
    <source>
        <dbReference type="EMBL" id="OSO89765.1"/>
    </source>
</evidence>
<feature type="domain" description="Translation elongation factor EFTs/EF1B dimerisation" evidence="9">
    <location>
        <begin position="73"/>
        <end position="295"/>
    </location>
</feature>
<dbReference type="NCBIfam" id="TIGR00116">
    <property type="entry name" value="tsf"/>
    <property type="match status" value="1"/>
</dbReference>
<accession>A0A1X4G5K8</accession>
<comment type="similarity">
    <text evidence="1 6 7">Belongs to the EF-Ts family.</text>
</comment>
<dbReference type="Pfam" id="PF00889">
    <property type="entry name" value="EF_TS"/>
    <property type="match status" value="1"/>
</dbReference>
<reference evidence="11" key="1">
    <citation type="submission" date="2017-04" db="EMBL/GenBank/DDBJ databases">
        <authorList>
            <person name="Abreu V.A."/>
            <person name="Popin R.V."/>
            <person name="Rigonato J."/>
            <person name="Andreote A.P."/>
            <person name="Schaker P.C."/>
            <person name="Hoff-Risseti C."/>
            <person name="Alvarenga D.O."/>
            <person name="Varani A.M."/>
            <person name="Fiore M.F."/>
        </authorList>
    </citation>
    <scope>NUCLEOTIDE SEQUENCE [LARGE SCALE GENOMIC DNA]</scope>
    <source>
        <strain evidence="11">CENA303</strain>
    </source>
</reference>
<protein>
    <recommendedName>
        <fullName evidence="2 6">Elongation factor Ts</fullName>
        <shortName evidence="6">EF-Ts</shortName>
    </recommendedName>
</protein>
<evidence type="ECO:0000256" key="3">
    <source>
        <dbReference type="ARBA" id="ARBA00022768"/>
    </source>
</evidence>
<evidence type="ECO:0000256" key="2">
    <source>
        <dbReference type="ARBA" id="ARBA00016956"/>
    </source>
</evidence>
<dbReference type="CDD" id="cd14275">
    <property type="entry name" value="UBA_EF-Ts"/>
    <property type="match status" value="1"/>
</dbReference>
<dbReference type="PANTHER" id="PTHR11741:SF10">
    <property type="entry name" value="POLYPROTEIN OF EF-TS, CHLOROPLASTIC"/>
    <property type="match status" value="1"/>
</dbReference>
<dbReference type="Gene3D" id="1.10.286.20">
    <property type="match status" value="1"/>
</dbReference>
<comment type="function">
    <text evidence="5 6 7">Associates with the EF-Tu.GDP complex and induces the exchange of GDP to GTP. It remains bound to the aminoacyl-tRNA.EF-Tu.GTP complex up to the GTP hydrolysis stage on the ribosome.</text>
</comment>
<evidence type="ECO:0000313" key="11">
    <source>
        <dbReference type="Proteomes" id="UP000192997"/>
    </source>
</evidence>
<dbReference type="GO" id="GO:0003746">
    <property type="term" value="F:translation elongation factor activity"/>
    <property type="evidence" value="ECO:0007669"/>
    <property type="project" value="UniProtKB-UniRule"/>
</dbReference>
<dbReference type="FunFam" id="1.10.286.20:FF:000001">
    <property type="entry name" value="Elongation factor Ts"/>
    <property type="match status" value="1"/>
</dbReference>
<dbReference type="RefSeq" id="WP_085728628.1">
    <property type="nucleotide sequence ID" value="NZ_NBYN01000054.1"/>
</dbReference>
<dbReference type="PROSITE" id="PS01126">
    <property type="entry name" value="EF_TS_1"/>
    <property type="match status" value="1"/>
</dbReference>
<dbReference type="FunFam" id="1.10.8.10:FF:000001">
    <property type="entry name" value="Elongation factor Ts"/>
    <property type="match status" value="1"/>
</dbReference>
<sequence length="315" mass="34695">MAEISAKLVQDLRQKTGAGMMDCKKALNETQGNIDEAIDWLRKKGIASAGKKSDRVTAEGLVDIYTTPDRSGGVLIEVNCQTDFVARNDAFKLLVKNLAKQAVNADNVTSLLAQPYIENTDVTVTVDDYIKETIATLGENIQVRRFVNFSLEGAPGVIDGYIHTGGRVGVLVSIGVYTETAAKNEEVQSLARNTAMQVAACPNVEYVSVDKIPDQVVQKEKEIEMGKEDLGNKPENIKEKIVQGRIDKRLKEMTLLDQPYIRDQNISVAELIKQVESKLSEPIIVHQFVRYILGEGIEKQESNFAQEVAAQIGAK</sequence>
<evidence type="ECO:0000259" key="9">
    <source>
        <dbReference type="Pfam" id="PF00889"/>
    </source>
</evidence>
<keyword evidence="6" id="KW-0963">Cytoplasm</keyword>
<evidence type="ECO:0000256" key="8">
    <source>
        <dbReference type="RuleBase" id="RU000643"/>
    </source>
</evidence>
<dbReference type="PANTHER" id="PTHR11741">
    <property type="entry name" value="ELONGATION FACTOR TS"/>
    <property type="match status" value="1"/>
</dbReference>
<dbReference type="InterPro" id="IPR014039">
    <property type="entry name" value="Transl_elong_EFTs/EF1B_dimer"/>
</dbReference>
<dbReference type="EMBL" id="NBYN01000054">
    <property type="protein sequence ID" value="OSO89765.1"/>
    <property type="molecule type" value="Genomic_DNA"/>
</dbReference>